<feature type="region of interest" description="Disordered" evidence="2">
    <location>
        <begin position="261"/>
        <end position="321"/>
    </location>
</feature>
<dbReference type="KEGG" id="pgut:117664612"/>
<evidence type="ECO:0000313" key="7">
    <source>
        <dbReference type="RefSeq" id="XP_034271606.1"/>
    </source>
</evidence>
<feature type="domain" description="Golgi associated RAB2 interactor protein-like Rab2B-binding" evidence="3">
    <location>
        <begin position="115"/>
        <end position="178"/>
    </location>
</feature>
<dbReference type="PANTHER" id="PTHR22574:SF2">
    <property type="entry name" value="GOLGI-ASSOCIATED RAB2 INTERACTOR PROTEIN 3"/>
    <property type="match status" value="1"/>
</dbReference>
<comment type="similarity">
    <text evidence="1">Belongs to the GARIN family.</text>
</comment>
<dbReference type="AlphaFoldDB" id="A0A6P9BUN1"/>
<feature type="compositionally biased region" description="Basic residues" evidence="2">
    <location>
        <begin position="299"/>
        <end position="312"/>
    </location>
</feature>
<gene>
    <name evidence="5 6 7" type="primary">LOC117664612</name>
</gene>
<proteinExistence type="inferred from homology"/>
<dbReference type="InterPro" id="IPR022168">
    <property type="entry name" value="GARIL-like_Rab2B-bd"/>
</dbReference>
<dbReference type="GO" id="GO:0005634">
    <property type="term" value="C:nucleus"/>
    <property type="evidence" value="ECO:0007669"/>
    <property type="project" value="TreeGrafter"/>
</dbReference>
<sequence length="347" mass="39034">MLRSRLPSVSAGGIYGKGLFGREMGPLQDQLRHGEYDLLKFAPMLESDFVQISKRGEVIDVHNQIQTVTVAVACTSPSLLVPNVLLLARPLFPPEEPPTKLKSFFHPRHPAKRYELTRLFPLCLVRISIHNPEKKQLRFKLASGRTFYLQLCPQPSTQEDIFGLWIKVVNMLRPPSDLSIKSHRKTKHETSKSKSPAGSLNVEEKVSEQSVYLASETPSLIHEEVTSRQSLIMSMESLPSSQGPSWSPIASEEKIFDFDGYPLAEGRRSPPQPFERPPSRKSRGSRKERAGSTASSNRKTSKSGRANRKKSARKDSSRKSSKILSLISFCSWGNRRRSKSRGKGKKR</sequence>
<dbReference type="Proteomes" id="UP001652622">
    <property type="component" value="Unplaced"/>
</dbReference>
<evidence type="ECO:0000313" key="5">
    <source>
        <dbReference type="RefSeq" id="XP_034271603.1"/>
    </source>
</evidence>
<protein>
    <submittedName>
        <fullName evidence="5 6">Protein FAM71B-like isoform X1</fullName>
    </submittedName>
</protein>
<dbReference type="Pfam" id="PF12480">
    <property type="entry name" value="GARIL_Rab2_bd"/>
    <property type="match status" value="1"/>
</dbReference>
<feature type="region of interest" description="Disordered" evidence="2">
    <location>
        <begin position="177"/>
        <end position="202"/>
    </location>
</feature>
<dbReference type="OMA" id="RTTEFED"/>
<dbReference type="RefSeq" id="XP_034271604.1">
    <property type="nucleotide sequence ID" value="XM_034415713.1"/>
</dbReference>
<dbReference type="RefSeq" id="XP_034271603.1">
    <property type="nucleotide sequence ID" value="XM_034415712.1"/>
</dbReference>
<organism evidence="4 7">
    <name type="scientific">Pantherophis guttatus</name>
    <name type="common">Corn snake</name>
    <name type="synonym">Elaphe guttata</name>
    <dbReference type="NCBI Taxonomy" id="94885"/>
    <lineage>
        <taxon>Eukaryota</taxon>
        <taxon>Metazoa</taxon>
        <taxon>Chordata</taxon>
        <taxon>Craniata</taxon>
        <taxon>Vertebrata</taxon>
        <taxon>Euteleostomi</taxon>
        <taxon>Lepidosauria</taxon>
        <taxon>Squamata</taxon>
        <taxon>Bifurcata</taxon>
        <taxon>Unidentata</taxon>
        <taxon>Episquamata</taxon>
        <taxon>Toxicofera</taxon>
        <taxon>Serpentes</taxon>
        <taxon>Colubroidea</taxon>
        <taxon>Colubridae</taxon>
        <taxon>Colubrinae</taxon>
        <taxon>Pantherophis</taxon>
    </lineage>
</organism>
<accession>A0A6P9BUN1</accession>
<keyword evidence="4" id="KW-1185">Reference proteome</keyword>
<name>A0A6P9BUN1_PANGU</name>
<reference evidence="5 6" key="1">
    <citation type="submission" date="2025-04" db="UniProtKB">
        <authorList>
            <consortium name="RefSeq"/>
        </authorList>
    </citation>
    <scope>IDENTIFICATION</scope>
    <source>
        <tissue evidence="5 6">Blood</tissue>
    </source>
</reference>
<evidence type="ECO:0000256" key="2">
    <source>
        <dbReference type="SAM" id="MobiDB-lite"/>
    </source>
</evidence>
<dbReference type="GeneID" id="117664612"/>
<evidence type="ECO:0000256" key="1">
    <source>
        <dbReference type="ARBA" id="ARBA00038379"/>
    </source>
</evidence>
<evidence type="ECO:0000259" key="3">
    <source>
        <dbReference type="Pfam" id="PF12480"/>
    </source>
</evidence>
<evidence type="ECO:0000313" key="6">
    <source>
        <dbReference type="RefSeq" id="XP_034271604.1"/>
    </source>
</evidence>
<dbReference type="PANTHER" id="PTHR22574">
    <property type="match status" value="1"/>
</dbReference>
<dbReference type="RefSeq" id="XP_034271606.1">
    <property type="nucleotide sequence ID" value="XM_034415715.1"/>
</dbReference>
<evidence type="ECO:0000313" key="4">
    <source>
        <dbReference type="Proteomes" id="UP001652622"/>
    </source>
</evidence>